<evidence type="ECO:0000313" key="2">
    <source>
        <dbReference type="EMBL" id="KPH56615.1"/>
    </source>
</evidence>
<reference evidence="2 3" key="1">
    <citation type="submission" date="2015-08" db="EMBL/GenBank/DDBJ databases">
        <title>Draft Genome Sequence of Pseudoalteromonas porphyrae UCD-SED14.</title>
        <authorList>
            <person name="Coil D.A."/>
            <person name="Jospin G."/>
            <person name="Lee R.D."/>
            <person name="Eisen J.A."/>
        </authorList>
    </citation>
    <scope>NUCLEOTIDE SEQUENCE [LARGE SCALE GENOMIC DNA]</scope>
    <source>
        <strain evidence="2 3">UCD-SED14</strain>
    </source>
</reference>
<keyword evidence="3" id="KW-1185">Reference proteome</keyword>
<evidence type="ECO:0000256" key="1">
    <source>
        <dbReference type="SAM" id="Phobius"/>
    </source>
</evidence>
<feature type="transmembrane region" description="Helical" evidence="1">
    <location>
        <begin position="49"/>
        <end position="68"/>
    </location>
</feature>
<organism evidence="2 3">
    <name type="scientific">Pseudoalteromonas porphyrae</name>
    <dbReference type="NCBI Taxonomy" id="187330"/>
    <lineage>
        <taxon>Bacteria</taxon>
        <taxon>Pseudomonadati</taxon>
        <taxon>Pseudomonadota</taxon>
        <taxon>Gammaproteobacteria</taxon>
        <taxon>Alteromonadales</taxon>
        <taxon>Pseudoalteromonadaceae</taxon>
        <taxon>Pseudoalteromonas</taxon>
    </lineage>
</organism>
<name>A0A0N1ECB6_9GAMM</name>
<gene>
    <name evidence="2" type="ORF">ADS77_21155</name>
</gene>
<dbReference type="EMBL" id="LHPH01000066">
    <property type="protein sequence ID" value="KPH56615.1"/>
    <property type="molecule type" value="Genomic_DNA"/>
</dbReference>
<sequence length="80" mass="8610">MDAGIKSSINKLALAGGCVIAIQGIGLNFLVSLIISITTITTMTPILKFVFFIFCTNFELVQNIIWVSHGNCKKASSKFG</sequence>
<dbReference type="Proteomes" id="UP000037848">
    <property type="component" value="Unassembled WGS sequence"/>
</dbReference>
<accession>A0A0N1ECB6</accession>
<keyword evidence="1" id="KW-0812">Transmembrane</keyword>
<evidence type="ECO:0000313" key="3">
    <source>
        <dbReference type="Proteomes" id="UP000037848"/>
    </source>
</evidence>
<feature type="transmembrane region" description="Helical" evidence="1">
    <location>
        <begin position="12"/>
        <end position="37"/>
    </location>
</feature>
<keyword evidence="1" id="KW-0472">Membrane</keyword>
<protein>
    <submittedName>
        <fullName evidence="2">Uncharacterized protein</fullName>
    </submittedName>
</protein>
<proteinExistence type="predicted"/>
<keyword evidence="1" id="KW-1133">Transmembrane helix</keyword>
<comment type="caution">
    <text evidence="2">The sequence shown here is derived from an EMBL/GenBank/DDBJ whole genome shotgun (WGS) entry which is preliminary data.</text>
</comment>
<dbReference type="AlphaFoldDB" id="A0A0N1ECB6"/>